<gene>
    <name evidence="1" type="ORF">LRB_1901</name>
</gene>
<dbReference type="EMBL" id="JHAJ01000120">
    <property type="protein sequence ID" value="KLA44542.1"/>
    <property type="molecule type" value="Genomic_DNA"/>
</dbReference>
<dbReference type="AlphaFoldDB" id="A0A837IML1"/>
<organism evidence="1 2">
    <name type="scientific">Ligilactobacillus ruminis</name>
    <dbReference type="NCBI Taxonomy" id="1623"/>
    <lineage>
        <taxon>Bacteria</taxon>
        <taxon>Bacillati</taxon>
        <taxon>Bacillota</taxon>
        <taxon>Bacilli</taxon>
        <taxon>Lactobacillales</taxon>
        <taxon>Lactobacillaceae</taxon>
        <taxon>Ligilactobacillus</taxon>
    </lineage>
</organism>
<proteinExistence type="predicted"/>
<accession>A0A837IML1</accession>
<protein>
    <submittedName>
        <fullName evidence="1">Uncharacterized protein</fullName>
    </submittedName>
</protein>
<evidence type="ECO:0000313" key="1">
    <source>
        <dbReference type="EMBL" id="KLA44542.1"/>
    </source>
</evidence>
<dbReference type="Proteomes" id="UP000035618">
    <property type="component" value="Unassembled WGS sequence"/>
</dbReference>
<reference evidence="1 2" key="1">
    <citation type="journal article" date="2015" name="BMC Microbiol.">
        <title>Lactobacillus ruminis strains cluster according to their mammalian gut source.</title>
        <authorList>
            <person name="O' Donnell M.M."/>
            <person name="Harris H.M."/>
            <person name="Lynch D.B."/>
            <person name="Ross R.P."/>
            <person name="O'Toole P.W."/>
        </authorList>
    </citation>
    <scope>NUCLEOTIDE SEQUENCE [LARGE SCALE GENOMIC DNA]</scope>
    <source>
        <strain evidence="1 2">ATCC 27780</strain>
    </source>
</reference>
<evidence type="ECO:0000313" key="2">
    <source>
        <dbReference type="Proteomes" id="UP000035618"/>
    </source>
</evidence>
<sequence>MKKKEAGKKSLFPFELNEKPNEGGQFATDFDGFFKCSAAQLIYPRLHSNLRTNGPFSAICP</sequence>
<comment type="caution">
    <text evidence="1">The sequence shown here is derived from an EMBL/GenBank/DDBJ whole genome shotgun (WGS) entry which is preliminary data.</text>
</comment>
<name>A0A837IML1_9LACO</name>